<feature type="chain" id="PRO_5032286185" description="Peptidase M28 domain-containing protein" evidence="1">
    <location>
        <begin position="25"/>
        <end position="589"/>
    </location>
</feature>
<comment type="caution">
    <text evidence="3">The sequence shown here is derived from an EMBL/GenBank/DDBJ whole genome shotgun (WGS) entry which is preliminary data.</text>
</comment>
<organism evidence="3 4">
    <name type="scientific">Longimicrobium terrae</name>
    <dbReference type="NCBI Taxonomy" id="1639882"/>
    <lineage>
        <taxon>Bacteria</taxon>
        <taxon>Pseudomonadati</taxon>
        <taxon>Gemmatimonadota</taxon>
        <taxon>Longimicrobiia</taxon>
        <taxon>Longimicrobiales</taxon>
        <taxon>Longimicrobiaceae</taxon>
        <taxon>Longimicrobium</taxon>
    </lineage>
</organism>
<accession>A0A841H7R4</accession>
<evidence type="ECO:0000313" key="3">
    <source>
        <dbReference type="EMBL" id="MBB6073954.1"/>
    </source>
</evidence>
<dbReference type="Pfam" id="PF04389">
    <property type="entry name" value="Peptidase_M28"/>
    <property type="match status" value="1"/>
</dbReference>
<feature type="domain" description="Peptidase M28" evidence="2">
    <location>
        <begin position="300"/>
        <end position="561"/>
    </location>
</feature>
<keyword evidence="1" id="KW-0732">Signal</keyword>
<dbReference type="InterPro" id="IPR018247">
    <property type="entry name" value="EF_Hand_1_Ca_BS"/>
</dbReference>
<dbReference type="PROSITE" id="PS51257">
    <property type="entry name" value="PROKAR_LIPOPROTEIN"/>
    <property type="match status" value="1"/>
</dbReference>
<feature type="signal peptide" evidence="1">
    <location>
        <begin position="1"/>
        <end position="24"/>
    </location>
</feature>
<dbReference type="PROSITE" id="PS00018">
    <property type="entry name" value="EF_HAND_1"/>
    <property type="match status" value="1"/>
</dbReference>
<dbReference type="PANTHER" id="PTHR12147:SF26">
    <property type="entry name" value="PEPTIDASE M28 DOMAIN-CONTAINING PROTEIN"/>
    <property type="match status" value="1"/>
</dbReference>
<dbReference type="AlphaFoldDB" id="A0A841H7R4"/>
<dbReference type="InterPro" id="IPR007484">
    <property type="entry name" value="Peptidase_M28"/>
</dbReference>
<proteinExistence type="predicted"/>
<evidence type="ECO:0000256" key="1">
    <source>
        <dbReference type="SAM" id="SignalP"/>
    </source>
</evidence>
<dbReference type="Gene3D" id="3.40.630.10">
    <property type="entry name" value="Zn peptidases"/>
    <property type="match status" value="1"/>
</dbReference>
<dbReference type="GO" id="GO:0008235">
    <property type="term" value="F:metalloexopeptidase activity"/>
    <property type="evidence" value="ECO:0007669"/>
    <property type="project" value="InterPro"/>
</dbReference>
<dbReference type="EMBL" id="JACHIA010000034">
    <property type="protein sequence ID" value="MBB6073954.1"/>
    <property type="molecule type" value="Genomic_DNA"/>
</dbReference>
<dbReference type="GO" id="GO:0006508">
    <property type="term" value="P:proteolysis"/>
    <property type="evidence" value="ECO:0007669"/>
    <property type="project" value="InterPro"/>
</dbReference>
<dbReference type="Proteomes" id="UP000582837">
    <property type="component" value="Unassembled WGS sequence"/>
</dbReference>
<name>A0A841H7R4_9BACT</name>
<dbReference type="InterPro" id="IPR045175">
    <property type="entry name" value="M28_fam"/>
</dbReference>
<sequence length="589" mass="62743">MNFHRSIARGLPALAALAAAQACAPAPMQDPSASAPAPAASPAAAAEAMLPLKYTARPTVADITPGDLMSRLYVLADDSMMGRQAGHIGNKKGTDYIAAEFQRMGLEPAGQNGTFFQTIPLAVTRLGDGAAMTVDGAALRVGADWVPLPYTQGRFGYAPRLRAQNAQVVFGGTLGGAMITDRQAAGKVVVMLPPVQGGQPNYRIWLAPQPSLPSAAAVVVASLDVSPQGIRNLPMAQQAGLTDPSQIPSTGPGGVLVTRAVAERMLGAPLDGLQPGAAGRARVNASFDYAPRPTDAPARNVVAILRGSDPALRGQYVGISAHNDHEGYADRPVDHDSLIAYNTVMRPQGANDQPGTPNAAQATRIRALRDSMSALHPARRDSIYNGADDDGSGTVTLMEIAQRMAASGTRPRRSILFISHTAEESGLLGSQWFSDHPTVPRDSIVTVLNMDMVGHGRASEVGNGGPYSLQMIGSRRLSTQLGDLIDALNARRPNPMQIDYSWDAAGHPANRYCRSDHFMYARHGIPITYFSLGYHPHYHMVTDEPQYIDYEHMARVGSFLHDIATEVANRPARLVVDGPRQDPNAPCRQ</sequence>
<keyword evidence="4" id="KW-1185">Reference proteome</keyword>
<dbReference type="SUPFAM" id="SSF53187">
    <property type="entry name" value="Zn-dependent exopeptidases"/>
    <property type="match status" value="1"/>
</dbReference>
<reference evidence="3 4" key="1">
    <citation type="submission" date="2020-08" db="EMBL/GenBank/DDBJ databases">
        <title>Genomic Encyclopedia of Type Strains, Phase IV (KMG-IV): sequencing the most valuable type-strain genomes for metagenomic binning, comparative biology and taxonomic classification.</title>
        <authorList>
            <person name="Goeker M."/>
        </authorList>
    </citation>
    <scope>NUCLEOTIDE SEQUENCE [LARGE SCALE GENOMIC DNA]</scope>
    <source>
        <strain evidence="3 4">DSM 29007</strain>
    </source>
</reference>
<dbReference type="RefSeq" id="WP_170033630.1">
    <property type="nucleotide sequence ID" value="NZ_JABDTL010000001.1"/>
</dbReference>
<gene>
    <name evidence="3" type="ORF">HNQ61_005635</name>
</gene>
<evidence type="ECO:0000313" key="4">
    <source>
        <dbReference type="Proteomes" id="UP000582837"/>
    </source>
</evidence>
<dbReference type="PANTHER" id="PTHR12147">
    <property type="entry name" value="METALLOPEPTIDASE M28 FAMILY MEMBER"/>
    <property type="match status" value="1"/>
</dbReference>
<protein>
    <recommendedName>
        <fullName evidence="2">Peptidase M28 domain-containing protein</fullName>
    </recommendedName>
</protein>
<evidence type="ECO:0000259" key="2">
    <source>
        <dbReference type="Pfam" id="PF04389"/>
    </source>
</evidence>